<dbReference type="PANTHER" id="PTHR19328">
    <property type="entry name" value="HEDGEHOG-INTERACTING PROTEIN"/>
    <property type="match status" value="1"/>
</dbReference>
<gene>
    <name evidence="1" type="ORF">APAC_1602</name>
</gene>
<dbReference type="InterPro" id="IPR011041">
    <property type="entry name" value="Quinoprot_gluc/sorb_DH_b-prop"/>
</dbReference>
<dbReference type="AlphaFoldDB" id="A0A5C2H8Q1"/>
<dbReference type="SUPFAM" id="SSF50952">
    <property type="entry name" value="Soluble quinoprotein glucose dehydrogenase"/>
    <property type="match status" value="1"/>
</dbReference>
<accession>A0A5C2H8Q1</accession>
<name>A0A5C2H8Q1_9BACT</name>
<reference evidence="1" key="2">
    <citation type="submission" date="2019-09" db="EMBL/GenBank/DDBJ databases">
        <title>Taxonomic note: a critical rebuttal of the proposed division of the genus Arcobacter into six genera, emended descriptions of Arcobacter anaerophilus and the genus Arcobacter, and an assessment of genus-level boundaries for Epsilonproteobacteria using in silico genomic comparator tools.</title>
        <authorList>
            <person name="On S.L.W."/>
            <person name="Miller W.G."/>
            <person name="Biggs P."/>
            <person name="Cornelius A."/>
            <person name="Vandamme P."/>
        </authorList>
    </citation>
    <scope>NUCLEOTIDE SEQUENCE [LARGE SCALE GENOMIC DNA]</scope>
    <source>
        <strain evidence="1">LMG 26638</strain>
    </source>
</reference>
<proteinExistence type="predicted"/>
<dbReference type="Proteomes" id="UP000322726">
    <property type="component" value="Chromosome"/>
</dbReference>
<evidence type="ECO:0000313" key="1">
    <source>
        <dbReference type="EMBL" id="QEP34699.1"/>
    </source>
</evidence>
<evidence type="ECO:0000313" key="2">
    <source>
        <dbReference type="Proteomes" id="UP000322726"/>
    </source>
</evidence>
<dbReference type="Pfam" id="PF07995">
    <property type="entry name" value="GSDH"/>
    <property type="match status" value="1"/>
</dbReference>
<dbReference type="RefSeq" id="WP_130233634.1">
    <property type="nucleotide sequence ID" value="NZ_BMEF01000045.1"/>
</dbReference>
<dbReference type="KEGG" id="apai:APAC_1602"/>
<sequence length="354" mass="40360">MKFIITFLLLIQIPLYAKYQGKELVSNLGVVWGMDFINENKMILTIKDGRILLYDLKKKDTKILKQFEVYNKGQAGLLDVKISPNFKDDKTIYFTYVKNIDSKGATTLAKAIFEKDSLVNFQDILVTKSLTSKNVHFGSRITFDEKGNLYFGVGDRGVRANAQNLKNHAGTIMRLNLDGTIPKNNPFVDDKNILDEIYSFGHRNPQGLFYDKVNKKLWEIEHGPRGGDEINLVQKAQNYGWPEVSWGKEYWNISSVGVKHKEGMKDAKKYYVPSIAPSSLVYYDGDIYEDLKGKLLAGALKSTHINILTLDKNFNIIKEDRILDKLGERIRHIAISPKGLIYFSTDSGKVYLLK</sequence>
<dbReference type="EMBL" id="CP035928">
    <property type="protein sequence ID" value="QEP34699.1"/>
    <property type="molecule type" value="Genomic_DNA"/>
</dbReference>
<dbReference type="InterPro" id="IPR012938">
    <property type="entry name" value="Glc/Sorbosone_DH"/>
</dbReference>
<dbReference type="InterPro" id="IPR011042">
    <property type="entry name" value="6-blade_b-propeller_TolB-like"/>
</dbReference>
<dbReference type="OrthoDB" id="9770043at2"/>
<protein>
    <submittedName>
        <fullName evidence="1">Glucose/sorbosone dehydrogenase</fullName>
    </submittedName>
</protein>
<dbReference type="PANTHER" id="PTHR19328:SF75">
    <property type="entry name" value="ALDOSE SUGAR DEHYDROGENASE YLII"/>
    <property type="match status" value="1"/>
</dbReference>
<reference evidence="1" key="1">
    <citation type="submission" date="2019-09" db="EMBL/GenBank/DDBJ databases">
        <title>Complete genome sequencing of four Arcobacter species reveals a diverse suite of mobile elements.</title>
        <authorList>
            <person name="Miller W.G."/>
            <person name="Yee E."/>
            <person name="Bono J.L."/>
        </authorList>
    </citation>
    <scope>NUCLEOTIDE SEQUENCE [LARGE SCALE GENOMIC DNA]</scope>
    <source>
        <strain evidence="1">LMG 26638</strain>
    </source>
</reference>
<dbReference type="Gene3D" id="2.120.10.30">
    <property type="entry name" value="TolB, C-terminal domain"/>
    <property type="match status" value="1"/>
</dbReference>
<organism evidence="1 2">
    <name type="scientific">Malaciobacter pacificus</name>
    <dbReference type="NCBI Taxonomy" id="1080223"/>
    <lineage>
        <taxon>Bacteria</taxon>
        <taxon>Pseudomonadati</taxon>
        <taxon>Campylobacterota</taxon>
        <taxon>Epsilonproteobacteria</taxon>
        <taxon>Campylobacterales</taxon>
        <taxon>Arcobacteraceae</taxon>
        <taxon>Malaciobacter</taxon>
    </lineage>
</organism>
<keyword evidence="2" id="KW-1185">Reference proteome</keyword>